<dbReference type="InterPro" id="IPR011016">
    <property type="entry name" value="Znf_RING-CH"/>
</dbReference>
<dbReference type="PANTHER" id="PTHR46347">
    <property type="entry name" value="RING/FYVE/PHD ZINC FINGER SUPERFAMILY PROTEIN"/>
    <property type="match status" value="1"/>
</dbReference>
<feature type="transmembrane region" description="Helical" evidence="4">
    <location>
        <begin position="140"/>
        <end position="162"/>
    </location>
</feature>
<accession>A0A2U1MP66</accession>
<dbReference type="EMBL" id="PKPP01004720">
    <property type="protein sequence ID" value="PWA63061.1"/>
    <property type="molecule type" value="Genomic_DNA"/>
</dbReference>
<protein>
    <submittedName>
        <fullName evidence="6">Zinc finger, RING-CH-type</fullName>
    </submittedName>
</protein>
<keyword evidence="7" id="KW-1185">Reference proteome</keyword>
<evidence type="ECO:0000256" key="4">
    <source>
        <dbReference type="SAM" id="Phobius"/>
    </source>
</evidence>
<dbReference type="InterPro" id="IPR013083">
    <property type="entry name" value="Znf_RING/FYVE/PHD"/>
</dbReference>
<keyword evidence="4" id="KW-0472">Membrane</keyword>
<feature type="transmembrane region" description="Helical" evidence="4">
    <location>
        <begin position="100"/>
        <end position="120"/>
    </location>
</feature>
<feature type="transmembrane region" description="Helical" evidence="4">
    <location>
        <begin position="182"/>
        <end position="202"/>
    </location>
</feature>
<evidence type="ECO:0000256" key="1">
    <source>
        <dbReference type="ARBA" id="ARBA00022723"/>
    </source>
</evidence>
<proteinExistence type="predicted"/>
<evidence type="ECO:0000256" key="3">
    <source>
        <dbReference type="ARBA" id="ARBA00022833"/>
    </source>
</evidence>
<keyword evidence="1" id="KW-0479">Metal-binding</keyword>
<keyword evidence="4" id="KW-0812">Transmembrane</keyword>
<dbReference type="Proteomes" id="UP000245207">
    <property type="component" value="Unassembled WGS sequence"/>
</dbReference>
<dbReference type="STRING" id="35608.A0A2U1MP66"/>
<dbReference type="SMART" id="SM00744">
    <property type="entry name" value="RINGv"/>
    <property type="match status" value="1"/>
</dbReference>
<evidence type="ECO:0000313" key="6">
    <source>
        <dbReference type="EMBL" id="PWA63061.1"/>
    </source>
</evidence>
<dbReference type="Gene3D" id="3.30.40.10">
    <property type="entry name" value="Zinc/RING finger domain, C3HC4 (zinc finger)"/>
    <property type="match status" value="1"/>
</dbReference>
<dbReference type="PANTHER" id="PTHR46347:SF4">
    <property type="entry name" value="RING_FYVE_PHD ZINC FINGER SUPERFAMILY PROTEIN"/>
    <property type="match status" value="1"/>
</dbReference>
<evidence type="ECO:0000256" key="2">
    <source>
        <dbReference type="ARBA" id="ARBA00022771"/>
    </source>
</evidence>
<dbReference type="Pfam" id="PF12906">
    <property type="entry name" value="RINGv"/>
    <property type="match status" value="1"/>
</dbReference>
<dbReference type="AlphaFoldDB" id="A0A2U1MP66"/>
<sequence>MALSSSETKDEDLEVGLIATCRICYQCDDEEDGDLISPCMCKGSQQFVHRSCLDHWRSIKEGFDFSHCTTCKAQFHLQVVELEENVWRKIKISLFIARDVIFALLVLQTVFGMLGGIAYLGDKHEYLRDLLKDYFYTIVIYYGIGVIVFFVLLGSMVFIVGYCLLDDNGRINCCAHCEMDPLLWFVVALLFCVVVLPGSFGIGCALQGAITLIQWITNRHNSILAKKELTKEYVVEDLHGCYTPAELDPEHMERLKALKLF</sequence>
<reference evidence="6 7" key="1">
    <citation type="journal article" date="2018" name="Mol. Plant">
        <title>The genome of Artemisia annua provides insight into the evolution of Asteraceae family and artemisinin biosynthesis.</title>
        <authorList>
            <person name="Shen Q."/>
            <person name="Zhang L."/>
            <person name="Liao Z."/>
            <person name="Wang S."/>
            <person name="Yan T."/>
            <person name="Shi P."/>
            <person name="Liu M."/>
            <person name="Fu X."/>
            <person name="Pan Q."/>
            <person name="Wang Y."/>
            <person name="Lv Z."/>
            <person name="Lu X."/>
            <person name="Zhang F."/>
            <person name="Jiang W."/>
            <person name="Ma Y."/>
            <person name="Chen M."/>
            <person name="Hao X."/>
            <person name="Li L."/>
            <person name="Tang Y."/>
            <person name="Lv G."/>
            <person name="Zhou Y."/>
            <person name="Sun X."/>
            <person name="Brodelius P.E."/>
            <person name="Rose J.K.C."/>
            <person name="Tang K."/>
        </authorList>
    </citation>
    <scope>NUCLEOTIDE SEQUENCE [LARGE SCALE GENOMIC DNA]</scope>
    <source>
        <strain evidence="7">cv. Huhao1</strain>
        <tissue evidence="6">Leaf</tissue>
    </source>
</reference>
<comment type="caution">
    <text evidence="6">The sequence shown here is derived from an EMBL/GenBank/DDBJ whole genome shotgun (WGS) entry which is preliminary data.</text>
</comment>
<dbReference type="PROSITE" id="PS51292">
    <property type="entry name" value="ZF_RING_CH"/>
    <property type="match status" value="1"/>
</dbReference>
<name>A0A2U1MP66_ARTAN</name>
<dbReference type="GO" id="GO:0008270">
    <property type="term" value="F:zinc ion binding"/>
    <property type="evidence" value="ECO:0007669"/>
    <property type="project" value="UniProtKB-KW"/>
</dbReference>
<feature type="domain" description="RING-CH-type" evidence="5">
    <location>
        <begin position="13"/>
        <end position="78"/>
    </location>
</feature>
<keyword evidence="2" id="KW-0863">Zinc-finger</keyword>
<dbReference type="SUPFAM" id="SSF57850">
    <property type="entry name" value="RING/U-box"/>
    <property type="match status" value="1"/>
</dbReference>
<evidence type="ECO:0000313" key="7">
    <source>
        <dbReference type="Proteomes" id="UP000245207"/>
    </source>
</evidence>
<dbReference type="CDD" id="cd16495">
    <property type="entry name" value="RING_CH-C4HC3_MARCH"/>
    <property type="match status" value="1"/>
</dbReference>
<keyword evidence="3" id="KW-0862">Zinc</keyword>
<dbReference type="OrthoDB" id="264354at2759"/>
<evidence type="ECO:0000259" key="5">
    <source>
        <dbReference type="PROSITE" id="PS51292"/>
    </source>
</evidence>
<gene>
    <name evidence="6" type="ORF">CTI12_AA356190</name>
</gene>
<keyword evidence="4" id="KW-1133">Transmembrane helix</keyword>
<organism evidence="6 7">
    <name type="scientific">Artemisia annua</name>
    <name type="common">Sweet wormwood</name>
    <dbReference type="NCBI Taxonomy" id="35608"/>
    <lineage>
        <taxon>Eukaryota</taxon>
        <taxon>Viridiplantae</taxon>
        <taxon>Streptophyta</taxon>
        <taxon>Embryophyta</taxon>
        <taxon>Tracheophyta</taxon>
        <taxon>Spermatophyta</taxon>
        <taxon>Magnoliopsida</taxon>
        <taxon>eudicotyledons</taxon>
        <taxon>Gunneridae</taxon>
        <taxon>Pentapetalae</taxon>
        <taxon>asterids</taxon>
        <taxon>campanulids</taxon>
        <taxon>Asterales</taxon>
        <taxon>Asteraceae</taxon>
        <taxon>Asteroideae</taxon>
        <taxon>Anthemideae</taxon>
        <taxon>Artemisiinae</taxon>
        <taxon>Artemisia</taxon>
    </lineage>
</organism>